<evidence type="ECO:0000256" key="11">
    <source>
        <dbReference type="SAM" id="MobiDB-lite"/>
    </source>
</evidence>
<keyword evidence="7" id="KW-1133">Transmembrane helix</keyword>
<comment type="caution">
    <text evidence="12">The sequence shown here is derived from an EMBL/GenBank/DDBJ whole genome shotgun (WGS) entry which is preliminary data.</text>
</comment>
<dbReference type="GO" id="GO:0005744">
    <property type="term" value="C:TIM23 mitochondrial import inner membrane translocase complex"/>
    <property type="evidence" value="ECO:0007669"/>
    <property type="project" value="TreeGrafter"/>
</dbReference>
<dbReference type="OrthoDB" id="2261329at2759"/>
<dbReference type="Proteomes" id="UP000708148">
    <property type="component" value="Unassembled WGS sequence"/>
</dbReference>
<feature type="region of interest" description="Disordered" evidence="11">
    <location>
        <begin position="193"/>
        <end position="251"/>
    </location>
</feature>
<evidence type="ECO:0000256" key="4">
    <source>
        <dbReference type="ARBA" id="ARBA00022692"/>
    </source>
</evidence>
<keyword evidence="5" id="KW-0999">Mitochondrion inner membrane</keyword>
<accession>A0A8S1J1N6</accession>
<dbReference type="Pfam" id="PF02466">
    <property type="entry name" value="Tim17"/>
    <property type="match status" value="1"/>
</dbReference>
<dbReference type="PANTHER" id="PTHR10485">
    <property type="entry name" value="MITOCHONDRIAL IMPORT INNER MEMBRANE TRANSLOCASE SUBUNIT TIM-17"/>
    <property type="match status" value="1"/>
</dbReference>
<proteinExistence type="inferred from homology"/>
<keyword evidence="3" id="KW-0813">Transport</keyword>
<keyword evidence="4" id="KW-0812">Transmembrane</keyword>
<keyword evidence="6" id="KW-0653">Protein transport</keyword>
<reference evidence="12" key="1">
    <citation type="submission" date="2020-12" db="EMBL/GenBank/DDBJ databases">
        <authorList>
            <person name="Iha C."/>
        </authorList>
    </citation>
    <scope>NUCLEOTIDE SEQUENCE</scope>
</reference>
<feature type="region of interest" description="Disordered" evidence="11">
    <location>
        <begin position="1"/>
        <end position="21"/>
    </location>
</feature>
<evidence type="ECO:0000256" key="9">
    <source>
        <dbReference type="ARBA" id="ARBA00023128"/>
    </source>
</evidence>
<evidence type="ECO:0000256" key="5">
    <source>
        <dbReference type="ARBA" id="ARBA00022792"/>
    </source>
</evidence>
<comment type="similarity">
    <text evidence="2">Belongs to the Tim17/Tim22/Tim23 family.</text>
</comment>
<evidence type="ECO:0000256" key="2">
    <source>
        <dbReference type="ARBA" id="ARBA00008444"/>
    </source>
</evidence>
<evidence type="ECO:0000256" key="6">
    <source>
        <dbReference type="ARBA" id="ARBA00022927"/>
    </source>
</evidence>
<organism evidence="12 13">
    <name type="scientific">Ostreobium quekettii</name>
    <dbReference type="NCBI Taxonomy" id="121088"/>
    <lineage>
        <taxon>Eukaryota</taxon>
        <taxon>Viridiplantae</taxon>
        <taxon>Chlorophyta</taxon>
        <taxon>core chlorophytes</taxon>
        <taxon>Ulvophyceae</taxon>
        <taxon>TCBD clade</taxon>
        <taxon>Bryopsidales</taxon>
        <taxon>Ostreobineae</taxon>
        <taxon>Ostreobiaceae</taxon>
        <taxon>Ostreobium</taxon>
    </lineage>
</organism>
<evidence type="ECO:0000256" key="10">
    <source>
        <dbReference type="ARBA" id="ARBA00023136"/>
    </source>
</evidence>
<dbReference type="GO" id="GO:0008320">
    <property type="term" value="F:protein transmembrane transporter activity"/>
    <property type="evidence" value="ECO:0007669"/>
    <property type="project" value="TreeGrafter"/>
</dbReference>
<keyword evidence="8" id="KW-0811">Translocation</keyword>
<gene>
    <name evidence="12" type="ORF">OSTQU699_LOCUS5432</name>
</gene>
<evidence type="ECO:0000256" key="3">
    <source>
        <dbReference type="ARBA" id="ARBA00022448"/>
    </source>
</evidence>
<comment type="subcellular location">
    <subcellularLocation>
        <location evidence="1">Mitochondrion inner membrane</location>
        <topology evidence="1">Multi-pass membrane protein</topology>
    </subcellularLocation>
</comment>
<dbReference type="AlphaFoldDB" id="A0A8S1J1N6"/>
<keyword evidence="10" id="KW-0472">Membrane</keyword>
<evidence type="ECO:0000256" key="8">
    <source>
        <dbReference type="ARBA" id="ARBA00023010"/>
    </source>
</evidence>
<sequence length="251" mass="26114">MADRGGTPPPSAPVDHGREPCPDRILDDVGGAFGMGAVGGGLWHLVKGLRNSPSGQRLRGGVEAIRREAPRLGGSFAVWGGLFSAFDCTLVFIRQKEDPWNSIGAGALTGGVIQLRSGLKAAGRSAAFGGVLLAMIEGLGIMLTKMSTPPTPRMDPRMVGVPPMDVGLAAGGMGPGQMGLPIGQRMEAQAAPGFVDGSQSSSDESQAGESWSSWFGWGKKADESKSGAMTEDGLYPPPFPKDFQTTEPSFR</sequence>
<evidence type="ECO:0000256" key="7">
    <source>
        <dbReference type="ARBA" id="ARBA00022989"/>
    </source>
</evidence>
<dbReference type="GO" id="GO:0030150">
    <property type="term" value="P:protein import into mitochondrial matrix"/>
    <property type="evidence" value="ECO:0007669"/>
    <property type="project" value="TreeGrafter"/>
</dbReference>
<dbReference type="EMBL" id="CAJHUC010001171">
    <property type="protein sequence ID" value="CAD7700073.1"/>
    <property type="molecule type" value="Genomic_DNA"/>
</dbReference>
<name>A0A8S1J1N6_9CHLO</name>
<keyword evidence="13" id="KW-1185">Reference proteome</keyword>
<keyword evidence="9" id="KW-0496">Mitochondrion</keyword>
<protein>
    <submittedName>
        <fullName evidence="12">Uncharacterized protein</fullName>
    </submittedName>
</protein>
<evidence type="ECO:0000256" key="1">
    <source>
        <dbReference type="ARBA" id="ARBA00004448"/>
    </source>
</evidence>
<evidence type="ECO:0000313" key="13">
    <source>
        <dbReference type="Proteomes" id="UP000708148"/>
    </source>
</evidence>
<feature type="compositionally biased region" description="Polar residues" evidence="11">
    <location>
        <begin position="197"/>
        <end position="213"/>
    </location>
</feature>
<dbReference type="PANTHER" id="PTHR10485:SF0">
    <property type="entry name" value="AT05822P-RELATED"/>
    <property type="match status" value="1"/>
</dbReference>
<evidence type="ECO:0000313" key="12">
    <source>
        <dbReference type="EMBL" id="CAD7700073.1"/>
    </source>
</evidence>